<name>A0A161JM09_9HYPH</name>
<dbReference type="RefSeq" id="WP_096484960.1">
    <property type="nucleotide sequence ID" value="NZ_AP014809.1"/>
</dbReference>
<reference evidence="1 2" key="1">
    <citation type="journal article" date="2016" name="Genome Announc.">
        <title>Complete Genome Sequence of Methylobacterium populi P-1M, Isolated from Pink-Pigmented Household Biofilm.</title>
        <authorList>
            <person name="Morohoshi T."/>
            <person name="Ikeda T."/>
        </authorList>
    </citation>
    <scope>NUCLEOTIDE SEQUENCE [LARGE SCALE GENOMIC DNA]</scope>
    <source>
        <strain evidence="1 2">P-1M</strain>
    </source>
</reference>
<dbReference type="Proteomes" id="UP000218288">
    <property type="component" value="Chromosome"/>
</dbReference>
<proteinExistence type="predicted"/>
<gene>
    <name evidence="1" type="ORF">MPPM_2063</name>
</gene>
<evidence type="ECO:0000313" key="1">
    <source>
        <dbReference type="EMBL" id="BAU90668.1"/>
    </source>
</evidence>
<evidence type="ECO:0000313" key="2">
    <source>
        <dbReference type="Proteomes" id="UP000218288"/>
    </source>
</evidence>
<protein>
    <recommendedName>
        <fullName evidence="3">DUF3606 domain-containing protein</fullName>
    </recommendedName>
</protein>
<dbReference type="EMBL" id="AP014809">
    <property type="protein sequence ID" value="BAU90668.1"/>
    <property type="molecule type" value="Genomic_DNA"/>
</dbReference>
<sequence length="58" mass="6539">MSSADQTTRARNATHIDIHDSTTRKHWADLLQVSDERLRKAVRMVGTRVSSVSAYLAK</sequence>
<dbReference type="Pfam" id="PF12244">
    <property type="entry name" value="DUF3606"/>
    <property type="match status" value="1"/>
</dbReference>
<evidence type="ECO:0008006" key="3">
    <source>
        <dbReference type="Google" id="ProtNLM"/>
    </source>
</evidence>
<accession>A0A161JM09</accession>
<dbReference type="OrthoDB" id="7998909at2"/>
<dbReference type="InterPro" id="IPR022037">
    <property type="entry name" value="DUF3606"/>
</dbReference>
<dbReference type="AlphaFoldDB" id="A0A161JM09"/>
<organism evidence="1 2">
    <name type="scientific">Methylorubrum populi</name>
    <dbReference type="NCBI Taxonomy" id="223967"/>
    <lineage>
        <taxon>Bacteria</taxon>
        <taxon>Pseudomonadati</taxon>
        <taxon>Pseudomonadota</taxon>
        <taxon>Alphaproteobacteria</taxon>
        <taxon>Hyphomicrobiales</taxon>
        <taxon>Methylobacteriaceae</taxon>
        <taxon>Methylorubrum</taxon>
    </lineage>
</organism>